<proteinExistence type="predicted"/>
<dbReference type="EMBL" id="CP041016">
    <property type="protein sequence ID" value="QDC36363.1"/>
    <property type="molecule type" value="Genomic_DNA"/>
</dbReference>
<dbReference type="Proteomes" id="UP000311469">
    <property type="component" value="Chromosome cSF1"/>
</dbReference>
<feature type="chain" id="PRO_5022840402" description="RHS repeat protein" evidence="1">
    <location>
        <begin position="29"/>
        <end position="207"/>
    </location>
</feature>
<evidence type="ECO:0000313" key="3">
    <source>
        <dbReference type="Proteomes" id="UP000311469"/>
    </source>
</evidence>
<gene>
    <name evidence="2" type="ORF">FIL70_02995</name>
</gene>
<organism evidence="2 3">
    <name type="scientific">Sphingobium fuliginis ATCC 27551</name>
    <dbReference type="NCBI Taxonomy" id="1208342"/>
    <lineage>
        <taxon>Bacteria</taxon>
        <taxon>Pseudomonadati</taxon>
        <taxon>Pseudomonadota</taxon>
        <taxon>Alphaproteobacteria</taxon>
        <taxon>Sphingomonadales</taxon>
        <taxon>Sphingomonadaceae</taxon>
        <taxon>Sphingobium</taxon>
    </lineage>
</organism>
<sequence length="207" mass="22765">MSRHIRRAIAGYGIANLIALASSAPVFAQSSTDLYSYDAKGRLVQVQTGQGVKNAYSFDRSDNRSRLTVQKQLDTSWAGTALYHQTGFAESSGGWAANIYSPQGYMTYGPYTNSVAIGNRTAVWRMLVDTATYPDPATIAVLDVYDATTGETIASRTLTWTSFAASSAYQIFELPFTVDAGRAGHSFEFRTYYTARAYLNVERIGFY</sequence>
<evidence type="ECO:0008006" key="4">
    <source>
        <dbReference type="Google" id="ProtNLM"/>
    </source>
</evidence>
<dbReference type="KEGG" id="sufl:FIL70_02995"/>
<evidence type="ECO:0000256" key="1">
    <source>
        <dbReference type="SAM" id="SignalP"/>
    </source>
</evidence>
<dbReference type="AlphaFoldDB" id="A0A5B8CB21"/>
<protein>
    <recommendedName>
        <fullName evidence="4">RHS repeat protein</fullName>
    </recommendedName>
</protein>
<evidence type="ECO:0000313" key="2">
    <source>
        <dbReference type="EMBL" id="QDC36363.1"/>
    </source>
</evidence>
<feature type="signal peptide" evidence="1">
    <location>
        <begin position="1"/>
        <end position="28"/>
    </location>
</feature>
<reference evidence="2 3" key="1">
    <citation type="submission" date="2019-06" db="EMBL/GenBank/DDBJ databases">
        <title>Genome organization and adaptive potential of archetypical organophosphate degarding Sphingobium fuliginis ATCC 27551.</title>
        <authorList>
            <person name="Sarwar A."/>
            <person name="Parthasarathy S."/>
            <person name="Singh C."/>
            <person name="Siddavattam D."/>
        </authorList>
    </citation>
    <scope>NUCLEOTIDE SEQUENCE [LARGE SCALE GENOMIC DNA]</scope>
    <source>
        <strain evidence="2 3">ATCC 27551</strain>
    </source>
</reference>
<keyword evidence="1" id="KW-0732">Signal</keyword>
<dbReference type="RefSeq" id="WP_140041573.1">
    <property type="nucleotide sequence ID" value="NZ_CP041016.1"/>
</dbReference>
<accession>A0A5B8CB21</accession>
<name>A0A5B8CB21_SPHSA</name>